<dbReference type="PANTHER" id="PTHR43032">
    <property type="entry name" value="PROTEIN-METHIONINE-SULFOXIDE REDUCTASE"/>
    <property type="match status" value="1"/>
</dbReference>
<keyword evidence="4" id="KW-1185">Reference proteome</keyword>
<dbReference type="EMBL" id="CP002085">
    <property type="protein sequence ID" value="ADK86325.1"/>
    <property type="molecule type" value="Genomic_DNA"/>
</dbReference>
<dbReference type="InterPro" id="IPR006311">
    <property type="entry name" value="TAT_signal"/>
</dbReference>
<dbReference type="Proteomes" id="UP000009047">
    <property type="component" value="Chromosome"/>
</dbReference>
<dbReference type="AlphaFoldDB" id="E1QKW6"/>
<evidence type="ECO:0000313" key="4">
    <source>
        <dbReference type="Proteomes" id="UP000009047"/>
    </source>
</evidence>
<keyword evidence="1" id="KW-0479">Metal-binding</keyword>
<dbReference type="SUPFAM" id="SSF56524">
    <property type="entry name" value="Oxidoreductase molybdopterin-binding domain"/>
    <property type="match status" value="1"/>
</dbReference>
<reference evidence="3 4" key="1">
    <citation type="journal article" date="2010" name="Stand. Genomic Sci.">
        <title>Complete genome sequence of Desulfarculus baarsii type strain (2st14).</title>
        <authorList>
            <person name="Sun H."/>
            <person name="Spring S."/>
            <person name="Lapidus A."/>
            <person name="Davenport K."/>
            <person name="Del Rio T.G."/>
            <person name="Tice H."/>
            <person name="Nolan M."/>
            <person name="Copeland A."/>
            <person name="Cheng J.F."/>
            <person name="Lucas S."/>
            <person name="Tapia R."/>
            <person name="Goodwin L."/>
            <person name="Pitluck S."/>
            <person name="Ivanova N."/>
            <person name="Pagani I."/>
            <person name="Mavromatis K."/>
            <person name="Ovchinnikova G."/>
            <person name="Pati A."/>
            <person name="Chen A."/>
            <person name="Palaniappan K."/>
            <person name="Hauser L."/>
            <person name="Chang Y.J."/>
            <person name="Jeffries C.D."/>
            <person name="Detter J.C."/>
            <person name="Han C."/>
            <person name="Rohde M."/>
            <person name="Brambilla E."/>
            <person name="Goker M."/>
            <person name="Woyke T."/>
            <person name="Bristow J."/>
            <person name="Eisen J.A."/>
            <person name="Markowitz V."/>
            <person name="Hugenholtz P."/>
            <person name="Kyrpides N.C."/>
            <person name="Klenk H.P."/>
            <person name="Land M."/>
        </authorList>
    </citation>
    <scope>NUCLEOTIDE SEQUENCE [LARGE SCALE GENOMIC DNA]</scope>
    <source>
        <strain evidence="4">ATCC 33931 / DSM 2075 / LMG 7858 / VKM B-1802 / 2st14</strain>
    </source>
</reference>
<dbReference type="eggNOG" id="COG2041">
    <property type="taxonomic scope" value="Bacteria"/>
</dbReference>
<dbReference type="RefSeq" id="WP_013259762.1">
    <property type="nucleotide sequence ID" value="NC_014365.1"/>
</dbReference>
<name>E1QKW6_DESB2</name>
<keyword evidence="1" id="KW-0411">Iron-sulfur</keyword>
<feature type="domain" description="Oxidoreductase molybdopterin-binding" evidence="2">
    <location>
        <begin position="63"/>
        <end position="218"/>
    </location>
</feature>
<dbReference type="GO" id="GO:0051536">
    <property type="term" value="F:iron-sulfur cluster binding"/>
    <property type="evidence" value="ECO:0007669"/>
    <property type="project" value="UniProtKB-KW"/>
</dbReference>
<dbReference type="Pfam" id="PF00174">
    <property type="entry name" value="Oxidored_molyb"/>
    <property type="match status" value="1"/>
</dbReference>
<evidence type="ECO:0000256" key="1">
    <source>
        <dbReference type="ARBA" id="ARBA00023014"/>
    </source>
</evidence>
<dbReference type="InterPro" id="IPR036374">
    <property type="entry name" value="OxRdtase_Mopterin-bd_sf"/>
</dbReference>
<dbReference type="STRING" id="644282.Deba_2972"/>
<dbReference type="HOGENOM" id="CLU_094953_1_1_7"/>
<dbReference type="OrthoDB" id="9778777at2"/>
<sequence length="241" mass="27124">MDSTRKKTSRHGRRWFLRTLGLTILALAAPKAAWAFFVRGFPVRTVEDERFDFDPASGLLTWPDGRRETYRLRIDGLVQQPLNLTHAQLTAMEQTSQISDFHCVEGWSVADLRWGGLSGPQVLALAQPLPQARYVVLHAMGRTDRQPDGLDHYVECLPLADLADPQRQIILALTLDGKPLPADHGAPLRLIAPLDMAYKSIKFVDRLEFSATDRPGWWTAANPIYPSDAPVPAQRLRRKAR</sequence>
<dbReference type="PROSITE" id="PS51318">
    <property type="entry name" value="TAT"/>
    <property type="match status" value="1"/>
</dbReference>
<organism evidence="3 4">
    <name type="scientific">Desulfarculus baarsii (strain ATCC 33931 / DSM 2075 / LMG 7858 / VKM B-1802 / 2st14)</name>
    <dbReference type="NCBI Taxonomy" id="644282"/>
    <lineage>
        <taxon>Bacteria</taxon>
        <taxon>Pseudomonadati</taxon>
        <taxon>Thermodesulfobacteriota</taxon>
        <taxon>Desulfarculia</taxon>
        <taxon>Desulfarculales</taxon>
        <taxon>Desulfarculaceae</taxon>
        <taxon>Desulfarculus</taxon>
    </lineage>
</organism>
<dbReference type="Gene3D" id="3.90.420.10">
    <property type="entry name" value="Oxidoreductase, molybdopterin-binding domain"/>
    <property type="match status" value="1"/>
</dbReference>
<proteinExistence type="predicted"/>
<evidence type="ECO:0000259" key="2">
    <source>
        <dbReference type="Pfam" id="PF00174"/>
    </source>
</evidence>
<protein>
    <submittedName>
        <fullName evidence="3">Oxidoreductase molybdopterin binding protein</fullName>
    </submittedName>
</protein>
<gene>
    <name evidence="3" type="ordered locus">Deba_2972</name>
</gene>
<dbReference type="KEGG" id="dbr:Deba_2972"/>
<evidence type="ECO:0000313" key="3">
    <source>
        <dbReference type="EMBL" id="ADK86325.1"/>
    </source>
</evidence>
<keyword evidence="1" id="KW-0408">Iron</keyword>
<accession>E1QKW6</accession>
<dbReference type="InterPro" id="IPR000572">
    <property type="entry name" value="OxRdtase_Mopterin-bd_dom"/>
</dbReference>